<reference evidence="4" key="2">
    <citation type="submission" date="2015-01" db="EMBL/GenBank/DDBJ databases">
        <title>Evolutionary Origins and Diversification of the Mycorrhizal Mutualists.</title>
        <authorList>
            <consortium name="DOE Joint Genome Institute"/>
            <consortium name="Mycorrhizal Genomics Consortium"/>
            <person name="Kohler A."/>
            <person name="Kuo A."/>
            <person name="Nagy L.G."/>
            <person name="Floudas D."/>
            <person name="Copeland A."/>
            <person name="Barry K.W."/>
            <person name="Cichocki N."/>
            <person name="Veneault-Fourrey C."/>
            <person name="LaButti K."/>
            <person name="Lindquist E.A."/>
            <person name="Lipzen A."/>
            <person name="Lundell T."/>
            <person name="Morin E."/>
            <person name="Murat C."/>
            <person name="Riley R."/>
            <person name="Ohm R."/>
            <person name="Sun H."/>
            <person name="Tunlid A."/>
            <person name="Henrissat B."/>
            <person name="Grigoriev I.V."/>
            <person name="Hibbett D.S."/>
            <person name="Martin F."/>
        </authorList>
    </citation>
    <scope>NUCLEOTIDE SEQUENCE [LARGE SCALE GENOMIC DNA]</scope>
    <source>
        <strain evidence="4">Marx 270</strain>
    </source>
</reference>
<keyword evidence="2" id="KW-0812">Transmembrane</keyword>
<feature type="region of interest" description="Disordered" evidence="1">
    <location>
        <begin position="154"/>
        <end position="184"/>
    </location>
</feature>
<feature type="transmembrane region" description="Helical" evidence="2">
    <location>
        <begin position="50"/>
        <end position="72"/>
    </location>
</feature>
<evidence type="ECO:0000313" key="3">
    <source>
        <dbReference type="EMBL" id="KIO06523.1"/>
    </source>
</evidence>
<keyword evidence="2" id="KW-1133">Transmembrane helix</keyword>
<dbReference type="OrthoDB" id="2666783at2759"/>
<sequence>MPVLKGGWSLFRRFRITVLSFAAVLCLLWSIFIAVYLAKNWSSYETSQRGVFSGLVAMDFVSSILIYLMIVVKYTYWPDAARTLVLVGLHAAGAISVMILKPHLPCNAFGGWSTCNTLTNVIIYGSWVIAGLLGLYGIALPFVVLLPPRAESDLESTSDRTVGEKPEESKTIEEEEVQPQSPTSADVQEWLLQNQDKMSPKTALVEFPRSSGSPRGYGYGSPSLPSTPTLSQANARLLPEVATDGGYGMAGLRDSGYWSTSRNSVAQTTRASSMLVTNRTFAAPSDPSSPALRSLDQSEGKLVGETVVPAEPSSSAYTVIDGYESPSLYTQSSAAPSRAPTVTRQPVSRRHTRGGESPPHPPVGPAQESIDTEQVEVGSPRGGYLDPPLTALPIPDYASRRSAAPTTFEFHLSDRSRPVSTDAGELLNIVGGRRLQARQDSVVSSVDMDEWRKLVLGAAGKA</sequence>
<keyword evidence="2" id="KW-0472">Membrane</keyword>
<gene>
    <name evidence="3" type="ORF">M404DRAFT_999161</name>
</gene>
<feature type="region of interest" description="Disordered" evidence="1">
    <location>
        <begin position="205"/>
        <end position="230"/>
    </location>
</feature>
<feature type="compositionally biased region" description="Low complexity" evidence="1">
    <location>
        <begin position="208"/>
        <end position="230"/>
    </location>
</feature>
<feature type="compositionally biased region" description="Polar residues" evidence="1">
    <location>
        <begin position="328"/>
        <end position="346"/>
    </location>
</feature>
<dbReference type="STRING" id="870435.A0A0C3JBR0"/>
<organism evidence="3 4">
    <name type="scientific">Pisolithus tinctorius Marx 270</name>
    <dbReference type="NCBI Taxonomy" id="870435"/>
    <lineage>
        <taxon>Eukaryota</taxon>
        <taxon>Fungi</taxon>
        <taxon>Dikarya</taxon>
        <taxon>Basidiomycota</taxon>
        <taxon>Agaricomycotina</taxon>
        <taxon>Agaricomycetes</taxon>
        <taxon>Agaricomycetidae</taxon>
        <taxon>Boletales</taxon>
        <taxon>Sclerodermatineae</taxon>
        <taxon>Pisolithaceae</taxon>
        <taxon>Pisolithus</taxon>
    </lineage>
</organism>
<evidence type="ECO:0000313" key="4">
    <source>
        <dbReference type="Proteomes" id="UP000054217"/>
    </source>
</evidence>
<keyword evidence="4" id="KW-1185">Reference proteome</keyword>
<feature type="transmembrane region" description="Helical" evidence="2">
    <location>
        <begin position="84"/>
        <end position="101"/>
    </location>
</feature>
<dbReference type="HOGENOM" id="CLU_552280_0_0_1"/>
<feature type="transmembrane region" description="Helical" evidence="2">
    <location>
        <begin position="16"/>
        <end position="38"/>
    </location>
</feature>
<evidence type="ECO:0000256" key="1">
    <source>
        <dbReference type="SAM" id="MobiDB-lite"/>
    </source>
</evidence>
<dbReference type="Proteomes" id="UP000054217">
    <property type="component" value="Unassembled WGS sequence"/>
</dbReference>
<protein>
    <submittedName>
        <fullName evidence="3">Uncharacterized protein</fullName>
    </submittedName>
</protein>
<reference evidence="3 4" key="1">
    <citation type="submission" date="2014-04" db="EMBL/GenBank/DDBJ databases">
        <authorList>
            <consortium name="DOE Joint Genome Institute"/>
            <person name="Kuo A."/>
            <person name="Kohler A."/>
            <person name="Costa M.D."/>
            <person name="Nagy L.G."/>
            <person name="Floudas D."/>
            <person name="Copeland A."/>
            <person name="Barry K.W."/>
            <person name="Cichocki N."/>
            <person name="Veneault-Fourrey C."/>
            <person name="LaButti K."/>
            <person name="Lindquist E.A."/>
            <person name="Lipzen A."/>
            <person name="Lundell T."/>
            <person name="Morin E."/>
            <person name="Murat C."/>
            <person name="Sun H."/>
            <person name="Tunlid A."/>
            <person name="Henrissat B."/>
            <person name="Grigoriev I.V."/>
            <person name="Hibbett D.S."/>
            <person name="Martin F."/>
            <person name="Nordberg H.P."/>
            <person name="Cantor M.N."/>
            <person name="Hua S.X."/>
        </authorList>
    </citation>
    <scope>NUCLEOTIDE SEQUENCE [LARGE SCALE GENOMIC DNA]</scope>
    <source>
        <strain evidence="3 4">Marx 270</strain>
    </source>
</reference>
<feature type="region of interest" description="Disordered" evidence="1">
    <location>
        <begin position="328"/>
        <end position="390"/>
    </location>
</feature>
<accession>A0A0C3JBR0</accession>
<proteinExistence type="predicted"/>
<dbReference type="AlphaFoldDB" id="A0A0C3JBR0"/>
<name>A0A0C3JBR0_PISTI</name>
<dbReference type="EMBL" id="KN831963">
    <property type="protein sequence ID" value="KIO06523.1"/>
    <property type="molecule type" value="Genomic_DNA"/>
</dbReference>
<feature type="transmembrane region" description="Helical" evidence="2">
    <location>
        <begin position="121"/>
        <end position="146"/>
    </location>
</feature>
<dbReference type="InParanoid" id="A0A0C3JBR0"/>
<evidence type="ECO:0000256" key="2">
    <source>
        <dbReference type="SAM" id="Phobius"/>
    </source>
</evidence>
<feature type="compositionally biased region" description="Basic and acidic residues" evidence="1">
    <location>
        <begin position="157"/>
        <end position="172"/>
    </location>
</feature>